<dbReference type="PANTHER" id="PTHR42792">
    <property type="entry name" value="FLAGELLIN"/>
    <property type="match status" value="1"/>
</dbReference>
<keyword evidence="2 3" id="KW-0975">Bacterial flagellum</keyword>
<keyword evidence="3" id="KW-0964">Secreted</keyword>
<feature type="domain" description="Flagellin N-terminal" evidence="4">
    <location>
        <begin position="5"/>
        <end position="143"/>
    </location>
</feature>
<name>A0A975SLA7_9RHOO</name>
<keyword evidence="6" id="KW-0966">Cell projection</keyword>
<evidence type="ECO:0000256" key="1">
    <source>
        <dbReference type="ARBA" id="ARBA00005709"/>
    </source>
</evidence>
<gene>
    <name evidence="6" type="ORF">Azoinq_11280</name>
</gene>
<comment type="subcellular location">
    <subcellularLocation>
        <location evidence="3">Secreted</location>
    </subcellularLocation>
    <subcellularLocation>
        <location evidence="3">Bacterial flagellum</location>
    </subcellularLocation>
</comment>
<dbReference type="InterPro" id="IPR046358">
    <property type="entry name" value="Flagellin_C"/>
</dbReference>
<proteinExistence type="inferred from homology"/>
<dbReference type="Pfam" id="PF00700">
    <property type="entry name" value="Flagellin_C"/>
    <property type="match status" value="1"/>
</dbReference>
<keyword evidence="6" id="KW-0969">Cilium</keyword>
<keyword evidence="7" id="KW-1185">Reference proteome</keyword>
<evidence type="ECO:0000313" key="6">
    <source>
        <dbReference type="EMBL" id="QWT48433.1"/>
    </source>
</evidence>
<feature type="domain" description="Flagellin C-terminal" evidence="5">
    <location>
        <begin position="199"/>
        <end position="283"/>
    </location>
</feature>
<dbReference type="InterPro" id="IPR001029">
    <property type="entry name" value="Flagellin_N"/>
</dbReference>
<evidence type="ECO:0000256" key="2">
    <source>
        <dbReference type="ARBA" id="ARBA00023143"/>
    </source>
</evidence>
<evidence type="ECO:0000256" key="3">
    <source>
        <dbReference type="RuleBase" id="RU362073"/>
    </source>
</evidence>
<protein>
    <recommendedName>
        <fullName evidence="3">Flagellin</fullName>
    </recommendedName>
</protein>
<accession>A0A975SLA7</accession>
<dbReference type="AlphaFoldDB" id="A0A975SLA7"/>
<evidence type="ECO:0000259" key="5">
    <source>
        <dbReference type="Pfam" id="PF00700"/>
    </source>
</evidence>
<dbReference type="PANTHER" id="PTHR42792:SF2">
    <property type="entry name" value="FLAGELLIN"/>
    <property type="match status" value="1"/>
</dbReference>
<dbReference type="Proteomes" id="UP000683428">
    <property type="component" value="Chromosome"/>
</dbReference>
<dbReference type="KEGG" id="aiq:Azoinq_11280"/>
<dbReference type="GO" id="GO:0005198">
    <property type="term" value="F:structural molecule activity"/>
    <property type="evidence" value="ECO:0007669"/>
    <property type="project" value="UniProtKB-UniRule"/>
</dbReference>
<dbReference type="EMBL" id="CP064782">
    <property type="protein sequence ID" value="QWT48433.1"/>
    <property type="molecule type" value="Genomic_DNA"/>
</dbReference>
<comment type="similarity">
    <text evidence="1 3">Belongs to the bacterial flagellin family.</text>
</comment>
<sequence>MSIVVNTNIASLNAQRNLANSQSSLNTSLQRLSSGLRVNSAKDDAAGLAISEGLTSAIRGGNQAVRNANDGISVGQTAEGALGQIANNLQRIREIAVQASNGSVSDTNRSQLQLEVDQLTQEISRIVQTTQFNGTSLLSGASTITFQVGYSGSADNQVSVSTTNLAQNGSAGLNAYSGSLTATGTINITTSGGASAALANLDADIKQVTNIRSQFGAVQNRFDAVVSNLNNYVENLTASQSRIIDTDYASETANFSKAQILQQAGTAILKQANNLGQSALTLLQ</sequence>
<dbReference type="InterPro" id="IPR001492">
    <property type="entry name" value="Flagellin"/>
</dbReference>
<dbReference type="Pfam" id="PF00669">
    <property type="entry name" value="Flagellin_N"/>
    <property type="match status" value="1"/>
</dbReference>
<keyword evidence="6" id="KW-0282">Flagellum</keyword>
<dbReference type="GO" id="GO:0005576">
    <property type="term" value="C:extracellular region"/>
    <property type="evidence" value="ECO:0007669"/>
    <property type="project" value="UniProtKB-SubCell"/>
</dbReference>
<dbReference type="RefSeq" id="WP_216129029.1">
    <property type="nucleotide sequence ID" value="NZ_CP064782.1"/>
</dbReference>
<dbReference type="GO" id="GO:0009288">
    <property type="term" value="C:bacterial-type flagellum"/>
    <property type="evidence" value="ECO:0007669"/>
    <property type="project" value="UniProtKB-SubCell"/>
</dbReference>
<evidence type="ECO:0000259" key="4">
    <source>
        <dbReference type="Pfam" id="PF00669"/>
    </source>
</evidence>
<reference evidence="6" key="1">
    <citation type="submission" date="2020-11" db="EMBL/GenBank/DDBJ databases">
        <title>Azospira inquinata sp. nov.</title>
        <authorList>
            <person name="Moe W.M."/>
            <person name="Mikes M.C."/>
        </authorList>
    </citation>
    <scope>NUCLEOTIDE SEQUENCE</scope>
    <source>
        <strain evidence="6">Azo-3</strain>
    </source>
</reference>
<comment type="function">
    <text evidence="3">Flagellin is the subunit protein which polymerizes to form the filaments of bacterial flagella.</text>
</comment>
<organism evidence="6 7">
    <name type="scientific">Azospira inquinata</name>
    <dbReference type="NCBI Taxonomy" id="2785627"/>
    <lineage>
        <taxon>Bacteria</taxon>
        <taxon>Pseudomonadati</taxon>
        <taxon>Pseudomonadota</taxon>
        <taxon>Betaproteobacteria</taxon>
        <taxon>Rhodocyclales</taxon>
        <taxon>Rhodocyclaceae</taxon>
        <taxon>Azospira</taxon>
    </lineage>
</organism>
<evidence type="ECO:0000313" key="7">
    <source>
        <dbReference type="Proteomes" id="UP000683428"/>
    </source>
</evidence>